<dbReference type="EMBL" id="JABWMJ010000002">
    <property type="protein sequence ID" value="NUZ05014.1"/>
    <property type="molecule type" value="Genomic_DNA"/>
</dbReference>
<dbReference type="SUPFAM" id="SSF54001">
    <property type="entry name" value="Cysteine proteinases"/>
    <property type="match status" value="1"/>
</dbReference>
<evidence type="ECO:0000313" key="3">
    <source>
        <dbReference type="Proteomes" id="UP000529637"/>
    </source>
</evidence>
<comment type="caution">
    <text evidence="2">The sequence shown here is derived from an EMBL/GenBank/DDBJ whole genome shotgun (WGS) entry which is preliminary data.</text>
</comment>
<accession>A0A7Y6TVD9</accession>
<feature type="domain" description="Transglutaminase-like" evidence="1">
    <location>
        <begin position="181"/>
        <end position="251"/>
    </location>
</feature>
<dbReference type="Gene3D" id="3.10.620.30">
    <property type="match status" value="1"/>
</dbReference>
<protein>
    <submittedName>
        <fullName evidence="2">Transglutaminase family protein</fullName>
    </submittedName>
</protein>
<dbReference type="PANTHER" id="PTHR33490">
    <property type="entry name" value="BLR5614 PROTEIN-RELATED"/>
    <property type="match status" value="1"/>
</dbReference>
<dbReference type="InterPro" id="IPR013589">
    <property type="entry name" value="Bac_transglu_N"/>
</dbReference>
<dbReference type="Pfam" id="PF01841">
    <property type="entry name" value="Transglut_core"/>
    <property type="match status" value="1"/>
</dbReference>
<evidence type="ECO:0000259" key="1">
    <source>
        <dbReference type="SMART" id="SM00460"/>
    </source>
</evidence>
<dbReference type="InterPro" id="IPR002931">
    <property type="entry name" value="Transglutaminase-like"/>
</dbReference>
<dbReference type="SMART" id="SM00460">
    <property type="entry name" value="TGc"/>
    <property type="match status" value="1"/>
</dbReference>
<proteinExistence type="predicted"/>
<dbReference type="Proteomes" id="UP000529637">
    <property type="component" value="Unassembled WGS sequence"/>
</dbReference>
<dbReference type="InterPro" id="IPR038765">
    <property type="entry name" value="Papain-like_cys_pep_sf"/>
</dbReference>
<dbReference type="RefSeq" id="WP_176066539.1">
    <property type="nucleotide sequence ID" value="NZ_JABWMJ010000002.1"/>
</dbReference>
<keyword evidence="3" id="KW-1185">Reference proteome</keyword>
<organism evidence="2 3">
    <name type="scientific">Piscinibacter koreensis</name>
    <dbReference type="NCBI Taxonomy" id="2742824"/>
    <lineage>
        <taxon>Bacteria</taxon>
        <taxon>Pseudomonadati</taxon>
        <taxon>Pseudomonadota</taxon>
        <taxon>Betaproteobacteria</taxon>
        <taxon>Burkholderiales</taxon>
        <taxon>Sphaerotilaceae</taxon>
        <taxon>Piscinibacter</taxon>
    </lineage>
</organism>
<dbReference type="Pfam" id="PF08379">
    <property type="entry name" value="Bact_transglu_N"/>
    <property type="match status" value="1"/>
</dbReference>
<reference evidence="2 3" key="1">
    <citation type="submission" date="2020-06" db="EMBL/GenBank/DDBJ databases">
        <title>Schlegella sp. ID0723 isolated from air conditioner.</title>
        <authorList>
            <person name="Kim D.Y."/>
            <person name="Kim D.-U."/>
        </authorList>
    </citation>
    <scope>NUCLEOTIDE SEQUENCE [LARGE SCALE GENOMIC DNA]</scope>
    <source>
        <strain evidence="2 3">ID0723</strain>
    </source>
</reference>
<dbReference type="PANTHER" id="PTHR33490:SF7">
    <property type="entry name" value="BLR2979 PROTEIN"/>
    <property type="match status" value="1"/>
</dbReference>
<gene>
    <name evidence="2" type="ORF">HQN59_04480</name>
</gene>
<sequence length="301" mass="33297">MAAEHYSVEHETRYAYPAPVAQSWQLAHLTPRGLPWQRLLAHELAIEPGPSSCRSGLDSFGNVATHFSLHGAHRLLRVRMTCEVEVGLRPDARDAPGKALGWEAVRDTVRRDPSLDDLGAARMVEPTRLVPWSAAARDYACESFVAGRGWLEATTELMHRIRDEFTFDPEATTVTTQVDEVLEHRRGVCQDFAHLMIACLRGLGLPARYVSGYLLTQPPEGRPRLLGADATHAWVAAYSPVHGWVEFDPTNDTLADQRYITLAWGTDFEDVVPLRGVIVGGRRQAMSVEVTVIPASERAGA</sequence>
<evidence type="ECO:0000313" key="2">
    <source>
        <dbReference type="EMBL" id="NUZ05014.1"/>
    </source>
</evidence>
<dbReference type="AlphaFoldDB" id="A0A7Y6TVD9"/>
<name>A0A7Y6TVD9_9BURK</name>